<proteinExistence type="predicted"/>
<accession>A0A3B0Z2I8</accession>
<organism evidence="1">
    <name type="scientific">hydrothermal vent metagenome</name>
    <dbReference type="NCBI Taxonomy" id="652676"/>
    <lineage>
        <taxon>unclassified sequences</taxon>
        <taxon>metagenomes</taxon>
        <taxon>ecological metagenomes</taxon>
    </lineage>
</organism>
<evidence type="ECO:0000313" key="1">
    <source>
        <dbReference type="EMBL" id="VAW81682.1"/>
    </source>
</evidence>
<dbReference type="EMBL" id="UOFL01000222">
    <property type="protein sequence ID" value="VAW81682.1"/>
    <property type="molecule type" value="Genomic_DNA"/>
</dbReference>
<reference evidence="1" key="1">
    <citation type="submission" date="2018-06" db="EMBL/GenBank/DDBJ databases">
        <authorList>
            <person name="Zhirakovskaya E."/>
        </authorList>
    </citation>
    <scope>NUCLEOTIDE SEQUENCE</scope>
</reference>
<dbReference type="AlphaFoldDB" id="A0A3B0Z2I8"/>
<name>A0A3B0Z2I8_9ZZZZ</name>
<gene>
    <name evidence="1" type="ORF">MNBD_GAMMA12-735</name>
</gene>
<protein>
    <submittedName>
        <fullName evidence="1">Uncharacterized protein</fullName>
    </submittedName>
</protein>
<sequence>MTIINALNFRVIDAGICLDETDSELNLTSLPAVIREAINNGLLYITRHR</sequence>